<dbReference type="Pfam" id="PF00196">
    <property type="entry name" value="GerE"/>
    <property type="match status" value="1"/>
</dbReference>
<keyword evidence="2" id="KW-0238">DNA-binding</keyword>
<dbReference type="InterPro" id="IPR000792">
    <property type="entry name" value="Tscrpt_reg_LuxR_C"/>
</dbReference>
<evidence type="ECO:0000313" key="5">
    <source>
        <dbReference type="EMBL" id="MBC2652890.1"/>
    </source>
</evidence>
<dbReference type="EMBL" id="JACLAU010000029">
    <property type="protein sequence ID" value="MBC2652890.1"/>
    <property type="molecule type" value="Genomic_DNA"/>
</dbReference>
<feature type="domain" description="HTH luxR-type" evidence="4">
    <location>
        <begin position="132"/>
        <end position="197"/>
    </location>
</feature>
<organism evidence="5 6">
    <name type="scientific">Novosphingobium aerophilum</name>
    <dbReference type="NCBI Taxonomy" id="2839843"/>
    <lineage>
        <taxon>Bacteria</taxon>
        <taxon>Pseudomonadati</taxon>
        <taxon>Pseudomonadota</taxon>
        <taxon>Alphaproteobacteria</taxon>
        <taxon>Sphingomonadales</taxon>
        <taxon>Sphingomonadaceae</taxon>
        <taxon>Novosphingobium</taxon>
    </lineage>
</organism>
<reference evidence="5 6" key="1">
    <citation type="submission" date="2020-08" db="EMBL/GenBank/DDBJ databases">
        <title>The genome sequence of Novosphingobium flavum 4Y4.</title>
        <authorList>
            <person name="Liu Y."/>
        </authorList>
    </citation>
    <scope>NUCLEOTIDE SEQUENCE [LARGE SCALE GENOMIC DNA]</scope>
    <source>
        <strain evidence="5 6">4Y4</strain>
    </source>
</reference>
<evidence type="ECO:0000256" key="1">
    <source>
        <dbReference type="ARBA" id="ARBA00023015"/>
    </source>
</evidence>
<dbReference type="PANTHER" id="PTHR44688:SF16">
    <property type="entry name" value="DNA-BINDING TRANSCRIPTIONAL ACTIVATOR DEVR_DOSR"/>
    <property type="match status" value="1"/>
</dbReference>
<keyword evidence="3" id="KW-0804">Transcription</keyword>
<keyword evidence="1" id="KW-0805">Transcription regulation</keyword>
<dbReference type="Gene3D" id="3.40.50.2300">
    <property type="match status" value="1"/>
</dbReference>
<dbReference type="PROSITE" id="PS00622">
    <property type="entry name" value="HTH_LUXR_1"/>
    <property type="match status" value="1"/>
</dbReference>
<dbReference type="InterPro" id="IPR011006">
    <property type="entry name" value="CheY-like_superfamily"/>
</dbReference>
<gene>
    <name evidence="5" type="ORF">H7F49_14425</name>
</gene>
<dbReference type="CDD" id="cd06170">
    <property type="entry name" value="LuxR_C_like"/>
    <property type="match status" value="1"/>
</dbReference>
<dbReference type="Proteomes" id="UP000520156">
    <property type="component" value="Unassembled WGS sequence"/>
</dbReference>
<name>A0A7X1F9I5_9SPHN</name>
<dbReference type="GO" id="GO:0006355">
    <property type="term" value="P:regulation of DNA-templated transcription"/>
    <property type="evidence" value="ECO:0007669"/>
    <property type="project" value="InterPro"/>
</dbReference>
<dbReference type="RefSeq" id="WP_185684281.1">
    <property type="nucleotide sequence ID" value="NZ_JACLAU010000029.1"/>
</dbReference>
<dbReference type="SMART" id="SM00421">
    <property type="entry name" value="HTH_LUXR"/>
    <property type="match status" value="1"/>
</dbReference>
<dbReference type="PRINTS" id="PR00038">
    <property type="entry name" value="HTHLUXR"/>
</dbReference>
<evidence type="ECO:0000256" key="3">
    <source>
        <dbReference type="ARBA" id="ARBA00023163"/>
    </source>
</evidence>
<comment type="caution">
    <text evidence="5">The sequence shown here is derived from an EMBL/GenBank/DDBJ whole genome shotgun (WGS) entry which is preliminary data.</text>
</comment>
<dbReference type="InterPro" id="IPR016032">
    <property type="entry name" value="Sig_transdc_resp-reg_C-effctor"/>
</dbReference>
<evidence type="ECO:0000313" key="6">
    <source>
        <dbReference type="Proteomes" id="UP000520156"/>
    </source>
</evidence>
<sequence>MAGISKLVLVDTDYRRRAAVSHDLAGSDIHVEPFDGADDLIAHWPSAGVLLIHDNGTALNQVVAFMARTGNWLPCICYAEQPDPRRVALTVLAGAIDYLPWPLAQAELRHALDEAAERARLMSSSKLREAVARSRLDRLTRREREVLEAVASGLSNRKIGEVLAISPRTVEIHRANMLSKLGANHTAEAIRIAIEASLPASSDTIAA</sequence>
<dbReference type="PROSITE" id="PS50043">
    <property type="entry name" value="HTH_LUXR_2"/>
    <property type="match status" value="1"/>
</dbReference>
<evidence type="ECO:0000259" key="4">
    <source>
        <dbReference type="PROSITE" id="PS50043"/>
    </source>
</evidence>
<proteinExistence type="predicted"/>
<evidence type="ECO:0000256" key="2">
    <source>
        <dbReference type="ARBA" id="ARBA00023125"/>
    </source>
</evidence>
<accession>A0A7X1F9I5</accession>
<keyword evidence="6" id="KW-1185">Reference proteome</keyword>
<dbReference type="SUPFAM" id="SSF52172">
    <property type="entry name" value="CheY-like"/>
    <property type="match status" value="1"/>
</dbReference>
<dbReference type="PANTHER" id="PTHR44688">
    <property type="entry name" value="DNA-BINDING TRANSCRIPTIONAL ACTIVATOR DEVR_DOSR"/>
    <property type="match status" value="1"/>
</dbReference>
<dbReference type="AlphaFoldDB" id="A0A7X1F9I5"/>
<dbReference type="SUPFAM" id="SSF46894">
    <property type="entry name" value="C-terminal effector domain of the bipartite response regulators"/>
    <property type="match status" value="1"/>
</dbReference>
<dbReference type="GO" id="GO:0003677">
    <property type="term" value="F:DNA binding"/>
    <property type="evidence" value="ECO:0007669"/>
    <property type="project" value="UniProtKB-KW"/>
</dbReference>
<protein>
    <submittedName>
        <fullName evidence="5">LuxR family transcriptional regulator</fullName>
    </submittedName>
</protein>